<accession>A0ABS2PQM1</accession>
<dbReference type="InterPro" id="IPR021462">
    <property type="entry name" value="DUF3114"/>
</dbReference>
<gene>
    <name evidence="1" type="ORF">JOC28_000643</name>
</gene>
<organism evidence="1 2">
    <name type="scientific">Streptococcus loxodontisalivarius</name>
    <dbReference type="NCBI Taxonomy" id="1349415"/>
    <lineage>
        <taxon>Bacteria</taxon>
        <taxon>Bacillati</taxon>
        <taxon>Bacillota</taxon>
        <taxon>Bacilli</taxon>
        <taxon>Lactobacillales</taxon>
        <taxon>Streptococcaceae</taxon>
        <taxon>Streptococcus</taxon>
    </lineage>
</organism>
<dbReference type="RefSeq" id="WP_205009196.1">
    <property type="nucleotide sequence ID" value="NZ_JAFBEH010000009.1"/>
</dbReference>
<dbReference type="Pfam" id="PF11311">
    <property type="entry name" value="DUF3114"/>
    <property type="match status" value="1"/>
</dbReference>
<evidence type="ECO:0000313" key="2">
    <source>
        <dbReference type="Proteomes" id="UP000697472"/>
    </source>
</evidence>
<evidence type="ECO:0008006" key="3">
    <source>
        <dbReference type="Google" id="ProtNLM"/>
    </source>
</evidence>
<name>A0ABS2PQM1_9STRE</name>
<dbReference type="Proteomes" id="UP000697472">
    <property type="component" value="Unassembled WGS sequence"/>
</dbReference>
<comment type="caution">
    <text evidence="1">The sequence shown here is derived from an EMBL/GenBank/DDBJ whole genome shotgun (WGS) entry which is preliminary data.</text>
</comment>
<keyword evidence="2" id="KW-1185">Reference proteome</keyword>
<dbReference type="EMBL" id="JAFBEH010000009">
    <property type="protein sequence ID" value="MBM7642346.1"/>
    <property type="molecule type" value="Genomic_DNA"/>
</dbReference>
<reference evidence="1 2" key="1">
    <citation type="submission" date="2021-01" db="EMBL/GenBank/DDBJ databases">
        <title>Genomic Encyclopedia of Type Strains, Phase IV (KMG-IV): sequencing the most valuable type-strain genomes for metagenomic binning, comparative biology and taxonomic classification.</title>
        <authorList>
            <person name="Goeker M."/>
        </authorList>
    </citation>
    <scope>NUCLEOTIDE SEQUENCE [LARGE SCALE GENOMIC DNA]</scope>
    <source>
        <strain evidence="1 2">DSM 27382</strain>
    </source>
</reference>
<evidence type="ECO:0000313" key="1">
    <source>
        <dbReference type="EMBL" id="MBM7642346.1"/>
    </source>
</evidence>
<proteinExistence type="predicted"/>
<sequence length="278" mass="32284">MLIGDKEFSQFWLRRKSVKSSQSARILLKDFLDLIGMPKDLSGDLAENKKLVARFSSDLAPHNPFFRQLADLVNLAFPGLTLAQPGSLERKIHQLRYVISSQQADYVRRHYRKDDMNDWQALALYLKGKRFWTWDLGRLHNKRHKKDTSFPDGIAMLNSKIILGYHTEFILSSQGYFLNEVDTETFRLAGIVNGASFNYGRWWRHAQLDVAPISQHDPQFRKKLARSYKSPSGQRPLFRPQPHDGLYAKTGSFSQNQQSLAKQLKRQRQQFCRAVKKS</sequence>
<protein>
    <recommendedName>
        <fullName evidence="3">DUF3114 domain-containing protein</fullName>
    </recommendedName>
</protein>